<evidence type="ECO:0000313" key="1">
    <source>
        <dbReference type="EMBL" id="JAE27621.1"/>
    </source>
</evidence>
<dbReference type="AlphaFoldDB" id="A0A0A9GYH6"/>
<sequence>METRKMPPANGLSEGPMIVACQLNISSPTGPALQEVGGSFCRSLSSFRIRFDAMAAHCHTGFDRHSRPPVSVEPAANYLPARAVSALRCLTP</sequence>
<protein>
    <submittedName>
        <fullName evidence="1">Ubiquitin-conjugating enzyme E2-17 kDa</fullName>
    </submittedName>
</protein>
<name>A0A0A9GYH6_ARUDO</name>
<reference evidence="1" key="1">
    <citation type="submission" date="2014-09" db="EMBL/GenBank/DDBJ databases">
        <authorList>
            <person name="Magalhaes I.L.F."/>
            <person name="Oliveira U."/>
            <person name="Santos F.R."/>
            <person name="Vidigal T.H.D.A."/>
            <person name="Brescovit A.D."/>
            <person name="Santos A.J."/>
        </authorList>
    </citation>
    <scope>NUCLEOTIDE SEQUENCE</scope>
    <source>
        <tissue evidence="1">Shoot tissue taken approximately 20 cm above the soil surface</tissue>
    </source>
</reference>
<reference evidence="1" key="2">
    <citation type="journal article" date="2015" name="Data Brief">
        <title>Shoot transcriptome of the giant reed, Arundo donax.</title>
        <authorList>
            <person name="Barrero R.A."/>
            <person name="Guerrero F.D."/>
            <person name="Moolhuijzen P."/>
            <person name="Goolsby J.A."/>
            <person name="Tidwell J."/>
            <person name="Bellgard S.E."/>
            <person name="Bellgard M.I."/>
        </authorList>
    </citation>
    <scope>NUCLEOTIDE SEQUENCE</scope>
    <source>
        <tissue evidence="1">Shoot tissue taken approximately 20 cm above the soil surface</tissue>
    </source>
</reference>
<proteinExistence type="predicted"/>
<accession>A0A0A9GYH6</accession>
<organism evidence="1">
    <name type="scientific">Arundo donax</name>
    <name type="common">Giant reed</name>
    <name type="synonym">Donax arundinaceus</name>
    <dbReference type="NCBI Taxonomy" id="35708"/>
    <lineage>
        <taxon>Eukaryota</taxon>
        <taxon>Viridiplantae</taxon>
        <taxon>Streptophyta</taxon>
        <taxon>Embryophyta</taxon>
        <taxon>Tracheophyta</taxon>
        <taxon>Spermatophyta</taxon>
        <taxon>Magnoliopsida</taxon>
        <taxon>Liliopsida</taxon>
        <taxon>Poales</taxon>
        <taxon>Poaceae</taxon>
        <taxon>PACMAD clade</taxon>
        <taxon>Arundinoideae</taxon>
        <taxon>Arundineae</taxon>
        <taxon>Arundo</taxon>
    </lineage>
</organism>
<dbReference type="EMBL" id="GBRH01170275">
    <property type="protein sequence ID" value="JAE27621.1"/>
    <property type="molecule type" value="Transcribed_RNA"/>
</dbReference>